<keyword evidence="4" id="KW-1003">Cell membrane</keyword>
<dbReference type="InterPro" id="IPR015856">
    <property type="entry name" value="ABC_transpr_CbiO/EcfA_su"/>
</dbReference>
<dbReference type="InterPro" id="IPR003439">
    <property type="entry name" value="ABC_transporter-like_ATP-bd"/>
</dbReference>
<evidence type="ECO:0000256" key="6">
    <source>
        <dbReference type="ARBA" id="ARBA00022840"/>
    </source>
</evidence>
<dbReference type="Gene3D" id="3.40.50.300">
    <property type="entry name" value="P-loop containing nucleotide triphosphate hydrolases"/>
    <property type="match status" value="2"/>
</dbReference>
<keyword evidence="6 11" id="KW-0067">ATP-binding</keyword>
<keyword evidence="8" id="KW-0472">Membrane</keyword>
<protein>
    <submittedName>
        <fullName evidence="11">Energy-coupling factor ABC transporter ATP-binding protein</fullName>
    </submittedName>
</protein>
<feature type="domain" description="ABC transporter" evidence="10">
    <location>
        <begin position="4"/>
        <end position="228"/>
    </location>
</feature>
<dbReference type="PROSITE" id="PS00211">
    <property type="entry name" value="ABC_TRANSPORTER_1"/>
    <property type="match status" value="2"/>
</dbReference>
<dbReference type="PANTHER" id="PTHR43553:SF27">
    <property type="entry name" value="ENERGY-COUPLING FACTOR TRANSPORTER ATP-BINDING PROTEIN ECFA2"/>
    <property type="match status" value="1"/>
</dbReference>
<dbReference type="PROSITE" id="PS50893">
    <property type="entry name" value="ABC_TRANSPORTER_2"/>
    <property type="match status" value="2"/>
</dbReference>
<feature type="domain" description="ABC transporter" evidence="10">
    <location>
        <begin position="233"/>
        <end position="454"/>
    </location>
</feature>
<evidence type="ECO:0000313" key="12">
    <source>
        <dbReference type="Proteomes" id="UP000823844"/>
    </source>
</evidence>
<keyword evidence="7" id="KW-1278">Translocase</keyword>
<dbReference type="PANTHER" id="PTHR43553">
    <property type="entry name" value="HEAVY METAL TRANSPORTER"/>
    <property type="match status" value="1"/>
</dbReference>
<evidence type="ECO:0000256" key="8">
    <source>
        <dbReference type="ARBA" id="ARBA00023136"/>
    </source>
</evidence>
<dbReference type="Proteomes" id="UP000823844">
    <property type="component" value="Unassembled WGS sequence"/>
</dbReference>
<dbReference type="GO" id="GO:0005524">
    <property type="term" value="F:ATP binding"/>
    <property type="evidence" value="ECO:0007669"/>
    <property type="project" value="UniProtKB-KW"/>
</dbReference>
<gene>
    <name evidence="11" type="ORF">H9806_05435</name>
</gene>
<evidence type="ECO:0000256" key="3">
    <source>
        <dbReference type="ARBA" id="ARBA00022448"/>
    </source>
</evidence>
<keyword evidence="3" id="KW-0813">Transport</keyword>
<comment type="caution">
    <text evidence="11">The sequence shown here is derived from an EMBL/GenBank/DDBJ whole genome shotgun (WGS) entry which is preliminary data.</text>
</comment>
<evidence type="ECO:0000256" key="2">
    <source>
        <dbReference type="ARBA" id="ARBA00005417"/>
    </source>
</evidence>
<evidence type="ECO:0000259" key="10">
    <source>
        <dbReference type="PROSITE" id="PS50893"/>
    </source>
</evidence>
<evidence type="ECO:0000256" key="5">
    <source>
        <dbReference type="ARBA" id="ARBA00022741"/>
    </source>
</evidence>
<reference evidence="11" key="2">
    <citation type="submission" date="2021-04" db="EMBL/GenBank/DDBJ databases">
        <authorList>
            <person name="Gilroy R."/>
        </authorList>
    </citation>
    <scope>NUCLEOTIDE SEQUENCE</scope>
    <source>
        <strain evidence="11">F6-686</strain>
    </source>
</reference>
<name>A0A9E2NTS2_9LACO</name>
<dbReference type="SUPFAM" id="SSF52540">
    <property type="entry name" value="P-loop containing nucleoside triphosphate hydrolases"/>
    <property type="match status" value="2"/>
</dbReference>
<keyword evidence="9" id="KW-0175">Coiled coil</keyword>
<dbReference type="InterPro" id="IPR050095">
    <property type="entry name" value="ECF_ABC_transporter_ATP-bd"/>
</dbReference>
<evidence type="ECO:0000313" key="11">
    <source>
        <dbReference type="EMBL" id="MBU3828558.1"/>
    </source>
</evidence>
<dbReference type="GO" id="GO:0016887">
    <property type="term" value="F:ATP hydrolysis activity"/>
    <property type="evidence" value="ECO:0007669"/>
    <property type="project" value="InterPro"/>
</dbReference>
<evidence type="ECO:0000256" key="1">
    <source>
        <dbReference type="ARBA" id="ARBA00004202"/>
    </source>
</evidence>
<evidence type="ECO:0000256" key="7">
    <source>
        <dbReference type="ARBA" id="ARBA00022967"/>
    </source>
</evidence>
<feature type="coiled-coil region" evidence="9">
    <location>
        <begin position="88"/>
        <end position="115"/>
    </location>
</feature>
<proteinExistence type="inferred from homology"/>
<dbReference type="SMART" id="SM00382">
    <property type="entry name" value="AAA"/>
    <property type="match status" value="2"/>
</dbReference>
<reference evidence="11" key="1">
    <citation type="journal article" date="2021" name="PeerJ">
        <title>Extensive microbial diversity within the chicken gut microbiome revealed by metagenomics and culture.</title>
        <authorList>
            <person name="Gilroy R."/>
            <person name="Ravi A."/>
            <person name="Getino M."/>
            <person name="Pursley I."/>
            <person name="Horton D.L."/>
            <person name="Alikhan N.F."/>
            <person name="Baker D."/>
            <person name="Gharbi K."/>
            <person name="Hall N."/>
            <person name="Watson M."/>
            <person name="Adriaenssens E.M."/>
            <person name="Foster-Nyarko E."/>
            <person name="Jarju S."/>
            <person name="Secka A."/>
            <person name="Antonio M."/>
            <person name="Oren A."/>
            <person name="Chaudhuri R.R."/>
            <person name="La Ragione R."/>
            <person name="Hildebrand F."/>
            <person name="Pallen M.J."/>
        </authorList>
    </citation>
    <scope>NUCLEOTIDE SEQUENCE</scope>
    <source>
        <strain evidence="11">F6-686</strain>
    </source>
</reference>
<comment type="subcellular location">
    <subcellularLocation>
        <location evidence="1">Cell membrane</location>
        <topology evidence="1">Peripheral membrane protein</topology>
    </subcellularLocation>
</comment>
<dbReference type="CDD" id="cd03225">
    <property type="entry name" value="ABC_cobalt_CbiO_domain1"/>
    <property type="match status" value="2"/>
</dbReference>
<evidence type="ECO:0000256" key="4">
    <source>
        <dbReference type="ARBA" id="ARBA00022475"/>
    </source>
</evidence>
<dbReference type="Pfam" id="PF00005">
    <property type="entry name" value="ABC_tran"/>
    <property type="match status" value="2"/>
</dbReference>
<dbReference type="InterPro" id="IPR027417">
    <property type="entry name" value="P-loop_NTPase"/>
</dbReference>
<accession>A0A9E2NTS2</accession>
<keyword evidence="5" id="KW-0547">Nucleotide-binding</keyword>
<dbReference type="AlphaFoldDB" id="A0A9E2NTS2"/>
<dbReference type="GO" id="GO:0042626">
    <property type="term" value="F:ATPase-coupled transmembrane transporter activity"/>
    <property type="evidence" value="ECO:0007669"/>
    <property type="project" value="TreeGrafter"/>
</dbReference>
<dbReference type="InterPro" id="IPR003593">
    <property type="entry name" value="AAA+_ATPase"/>
</dbReference>
<dbReference type="GO" id="GO:0043190">
    <property type="term" value="C:ATP-binding cassette (ABC) transporter complex"/>
    <property type="evidence" value="ECO:0007669"/>
    <property type="project" value="TreeGrafter"/>
</dbReference>
<evidence type="ECO:0000256" key="9">
    <source>
        <dbReference type="SAM" id="Coils"/>
    </source>
</evidence>
<dbReference type="EMBL" id="JAHLFT010000070">
    <property type="protein sequence ID" value="MBU3828558.1"/>
    <property type="molecule type" value="Genomic_DNA"/>
</dbReference>
<sequence length="454" mass="52142">MTYIKLTNLSFSYKKDHYLLKNISLTIPASFSLLIGPTGCGKSTLLKIIAGLYPKYDGFLQGKVDLQGHSYGMMFQNAGQQFTMSTPRQEIIFALENLQINKQEYEKRLKKATTFTQISRLLDQKISTLSGGEKQRVALAVLIAMDIDIFLLDEPFASCDPETRKFLINKLAQLHQQGKAIIISDHVFDDYSQICDHVYQMKDKTVQELTPTQRNLLFKKEPSLKHHFALPTGKDKTLFQLKQTTIRQSRPLLKTMDLNIYKNKNILITGENGVGKTSLFKALTKMIPYEGSILYQDREINKLKDRNYLKHVAQIFQNADDQFLKVTVKDEIELSKKNRNSYFTDSVIDQALEDLELKSKLNQVVYSLSGGQKKKLQILLMLMGKHQVLLIDEPLSGLDQQSIKEVIALMNRSQQSYQRSFIIISHQISALAELCDYHLKFSDYKLEYTDEVKQ</sequence>
<comment type="similarity">
    <text evidence="2">Belongs to the ABC transporter superfamily.</text>
</comment>
<dbReference type="InterPro" id="IPR017871">
    <property type="entry name" value="ABC_transporter-like_CS"/>
</dbReference>
<organism evidence="11 12">
    <name type="scientific">Candidatus Lactobacillus pullistercoris</name>
    <dbReference type="NCBI Taxonomy" id="2838636"/>
    <lineage>
        <taxon>Bacteria</taxon>
        <taxon>Bacillati</taxon>
        <taxon>Bacillota</taxon>
        <taxon>Bacilli</taxon>
        <taxon>Lactobacillales</taxon>
        <taxon>Lactobacillaceae</taxon>
        <taxon>Lactobacillus</taxon>
    </lineage>
</organism>